<dbReference type="GO" id="GO:0016301">
    <property type="term" value="F:kinase activity"/>
    <property type="evidence" value="ECO:0007669"/>
    <property type="project" value="UniProtKB-KW"/>
</dbReference>
<evidence type="ECO:0000313" key="15">
    <source>
        <dbReference type="EMBL" id="GIM30597.1"/>
    </source>
</evidence>
<feature type="transmembrane region" description="Helical" evidence="12">
    <location>
        <begin position="127"/>
        <end position="151"/>
    </location>
</feature>
<feature type="transmembrane region" description="Helical" evidence="12">
    <location>
        <begin position="278"/>
        <end position="297"/>
    </location>
</feature>
<evidence type="ECO:0000256" key="2">
    <source>
        <dbReference type="ARBA" id="ARBA00022448"/>
    </source>
</evidence>
<name>A0A919S1W9_9CLOT</name>
<dbReference type="GO" id="GO:0005886">
    <property type="term" value="C:plasma membrane"/>
    <property type="evidence" value="ECO:0007669"/>
    <property type="project" value="UniProtKB-SubCell"/>
</dbReference>
<feature type="transmembrane region" description="Helical" evidence="12">
    <location>
        <begin position="172"/>
        <end position="192"/>
    </location>
</feature>
<dbReference type="InterPro" id="IPR003352">
    <property type="entry name" value="PTS_EIIC"/>
</dbReference>
<evidence type="ECO:0000256" key="10">
    <source>
        <dbReference type="ARBA" id="ARBA00023136"/>
    </source>
</evidence>
<feature type="transmembrane region" description="Helical" evidence="12">
    <location>
        <begin position="384"/>
        <end position="406"/>
    </location>
</feature>
<protein>
    <submittedName>
        <fullName evidence="15">PTS system, glucose/glucoside family, IIBC component</fullName>
    </submittedName>
</protein>
<keyword evidence="7 12" id="KW-0812">Transmembrane</keyword>
<dbReference type="Pfam" id="PF02378">
    <property type="entry name" value="PTS_EIIC"/>
    <property type="match status" value="1"/>
</dbReference>
<keyword evidence="9 12" id="KW-1133">Transmembrane helix</keyword>
<dbReference type="InterPro" id="IPR001996">
    <property type="entry name" value="PTS_IIB_1"/>
</dbReference>
<feature type="active site" description="Phosphocysteine intermediate; for EIIB activity" evidence="11">
    <location>
        <position position="468"/>
    </location>
</feature>
<feature type="domain" description="PTS EIIB type-1" evidence="13">
    <location>
        <begin position="446"/>
        <end position="523"/>
    </location>
</feature>
<dbReference type="PANTHER" id="PTHR30009:SF24">
    <property type="entry name" value="PTS SYSTEM, IIBC COMPONENT"/>
    <property type="match status" value="1"/>
</dbReference>
<feature type="transmembrane region" description="Helical" evidence="12">
    <location>
        <begin position="57"/>
        <end position="79"/>
    </location>
</feature>
<dbReference type="InterPro" id="IPR013013">
    <property type="entry name" value="PTS_EIIC_1"/>
</dbReference>
<dbReference type="GO" id="GO:0090563">
    <property type="term" value="F:protein-phosphocysteine-sugar phosphotransferase activity"/>
    <property type="evidence" value="ECO:0007669"/>
    <property type="project" value="TreeGrafter"/>
</dbReference>
<reference evidence="15" key="1">
    <citation type="submission" date="2021-03" db="EMBL/GenBank/DDBJ databases">
        <title>Taxonomic study of Clostridium polyendosporum from meadow-gley soil under rice.</title>
        <authorList>
            <person name="Kobayashi H."/>
            <person name="Tanizawa Y."/>
            <person name="Yagura M."/>
        </authorList>
    </citation>
    <scope>NUCLEOTIDE SEQUENCE</scope>
    <source>
        <strain evidence="15">JCM 30710</strain>
    </source>
</reference>
<dbReference type="Pfam" id="PF00367">
    <property type="entry name" value="PTS_EIIB"/>
    <property type="match status" value="1"/>
</dbReference>
<gene>
    <name evidence="15" type="ORF">CPJCM30710_32630</name>
</gene>
<evidence type="ECO:0000256" key="12">
    <source>
        <dbReference type="SAM" id="Phobius"/>
    </source>
</evidence>
<dbReference type="CDD" id="cd00212">
    <property type="entry name" value="PTS_IIB_glc"/>
    <property type="match status" value="1"/>
</dbReference>
<dbReference type="RefSeq" id="WP_212905264.1">
    <property type="nucleotide sequence ID" value="NZ_BOPZ01000045.1"/>
</dbReference>
<evidence type="ECO:0000256" key="11">
    <source>
        <dbReference type="PROSITE-ProRule" id="PRU00421"/>
    </source>
</evidence>
<evidence type="ECO:0000256" key="6">
    <source>
        <dbReference type="ARBA" id="ARBA00022683"/>
    </source>
</evidence>
<dbReference type="InterPro" id="IPR050429">
    <property type="entry name" value="PTS_Glucose_EIICBA"/>
</dbReference>
<keyword evidence="4" id="KW-0762">Sugar transport</keyword>
<evidence type="ECO:0000259" key="14">
    <source>
        <dbReference type="PROSITE" id="PS51103"/>
    </source>
</evidence>
<comment type="caution">
    <text evidence="15">The sequence shown here is derived from an EMBL/GenBank/DDBJ whole genome shotgun (WGS) entry which is preliminary data.</text>
</comment>
<evidence type="ECO:0000256" key="9">
    <source>
        <dbReference type="ARBA" id="ARBA00022989"/>
    </source>
</evidence>
<evidence type="ECO:0000256" key="1">
    <source>
        <dbReference type="ARBA" id="ARBA00004651"/>
    </source>
</evidence>
<evidence type="ECO:0000313" key="16">
    <source>
        <dbReference type="Proteomes" id="UP000679179"/>
    </source>
</evidence>
<dbReference type="PROSITE" id="PS51103">
    <property type="entry name" value="PTS_EIIC_TYPE_1"/>
    <property type="match status" value="1"/>
</dbReference>
<dbReference type="AlphaFoldDB" id="A0A919S1W9"/>
<accession>A0A919S1W9</accession>
<keyword evidence="5" id="KW-0808">Transferase</keyword>
<evidence type="ECO:0000259" key="13">
    <source>
        <dbReference type="PROSITE" id="PS51098"/>
    </source>
</evidence>
<dbReference type="SUPFAM" id="SSF55604">
    <property type="entry name" value="Glucose permease domain IIB"/>
    <property type="match status" value="1"/>
</dbReference>
<keyword evidence="3" id="KW-1003">Cell membrane</keyword>
<dbReference type="NCBIfam" id="TIGR00826">
    <property type="entry name" value="EIIB_glc"/>
    <property type="match status" value="1"/>
</dbReference>
<evidence type="ECO:0000256" key="8">
    <source>
        <dbReference type="ARBA" id="ARBA00022777"/>
    </source>
</evidence>
<comment type="subcellular location">
    <subcellularLocation>
        <location evidence="1">Cell membrane</location>
        <topology evidence="1">Multi-pass membrane protein</topology>
    </subcellularLocation>
</comment>
<dbReference type="EMBL" id="BOPZ01000045">
    <property type="protein sequence ID" value="GIM30597.1"/>
    <property type="molecule type" value="Genomic_DNA"/>
</dbReference>
<feature type="transmembrane region" description="Helical" evidence="12">
    <location>
        <begin position="12"/>
        <end position="37"/>
    </location>
</feature>
<dbReference type="PANTHER" id="PTHR30009">
    <property type="entry name" value="CYTOCHROME C-TYPE SYNTHESIS PROTEIN AND PTS TRANSMEMBRANE COMPONENT"/>
    <property type="match status" value="1"/>
</dbReference>
<keyword evidence="8" id="KW-0418">Kinase</keyword>
<dbReference type="GO" id="GO:0009401">
    <property type="term" value="P:phosphoenolpyruvate-dependent sugar phosphotransferase system"/>
    <property type="evidence" value="ECO:0007669"/>
    <property type="project" value="UniProtKB-KW"/>
</dbReference>
<dbReference type="Proteomes" id="UP000679179">
    <property type="component" value="Unassembled WGS sequence"/>
</dbReference>
<evidence type="ECO:0000256" key="7">
    <source>
        <dbReference type="ARBA" id="ARBA00022692"/>
    </source>
</evidence>
<dbReference type="GO" id="GO:0008982">
    <property type="term" value="F:protein-N(PI)-phosphohistidine-sugar phosphotransferase activity"/>
    <property type="evidence" value="ECO:0007669"/>
    <property type="project" value="InterPro"/>
</dbReference>
<dbReference type="InterPro" id="IPR018113">
    <property type="entry name" value="PTrfase_EIIB_Cys"/>
</dbReference>
<keyword evidence="16" id="KW-1185">Reference proteome</keyword>
<keyword evidence="6" id="KW-0598">Phosphotransferase system</keyword>
<evidence type="ECO:0000256" key="4">
    <source>
        <dbReference type="ARBA" id="ARBA00022597"/>
    </source>
</evidence>
<organism evidence="15 16">
    <name type="scientific">Clostridium polyendosporum</name>
    <dbReference type="NCBI Taxonomy" id="69208"/>
    <lineage>
        <taxon>Bacteria</taxon>
        <taxon>Bacillati</taxon>
        <taxon>Bacillota</taxon>
        <taxon>Clostridia</taxon>
        <taxon>Eubacteriales</taxon>
        <taxon>Clostridiaceae</taxon>
        <taxon>Clostridium</taxon>
    </lineage>
</organism>
<feature type="transmembrane region" description="Helical" evidence="12">
    <location>
        <begin position="198"/>
        <end position="220"/>
    </location>
</feature>
<dbReference type="InterPro" id="IPR036878">
    <property type="entry name" value="Glu_permease_IIB"/>
</dbReference>
<keyword evidence="10 12" id="KW-0472">Membrane</keyword>
<dbReference type="Gene3D" id="3.30.1360.60">
    <property type="entry name" value="Glucose permease domain IIB"/>
    <property type="match status" value="1"/>
</dbReference>
<feature type="transmembrane region" description="Helical" evidence="12">
    <location>
        <begin position="86"/>
        <end position="107"/>
    </location>
</feature>
<keyword evidence="2" id="KW-0813">Transport</keyword>
<feature type="domain" description="PTS EIIC type-1" evidence="14">
    <location>
        <begin position="3"/>
        <end position="418"/>
    </location>
</feature>
<dbReference type="PROSITE" id="PS51098">
    <property type="entry name" value="PTS_EIIB_TYPE_1"/>
    <property type="match status" value="1"/>
</dbReference>
<evidence type="ECO:0000256" key="3">
    <source>
        <dbReference type="ARBA" id="ARBA00022475"/>
    </source>
</evidence>
<proteinExistence type="predicted"/>
<sequence>MKDKVVNGMQIFARSVVVPVLFLPIAGIILALSSILSNPTIVGNGSFLINVGKFIGSGLWPILINLGIVFCVGIAMGMAKEKKAEAALIALFSFLIFLGANNQWLTLTEKLVPYKVTSDLYGTGQTVILGFQVIDMGVFLGMILGVVVALVHNKFCNKEFSGAFGAYGNTKLVFMVLVPILLTLAVVLSYVWPVVASGITALTSFINMSGSIGVFLYGFLNRFLIPTGLHHLINTPFLYSNIGGELAINGKTYFGAVNIFLAQLTDPSVKMFDPSAKYLQYGMVKIFGLVGAALAFYKTAKPENKIKLKAILIPAVATSVLAGITEPLEFTFLFVSPFLWLVHSAMDGLFEAVTVLLGARTYGPGGLIDFVAYNLPAGIGRTRWPIFIAVGLVQLPTYFFIFRFLIQKLNLKTPGREDNEVKLYTKKDYKDKTSKGSGEVAADKGSDLAAVIVQGLGGKGNIETVDNCFSRLRVKVTDASKVDEPALKGTGASGVIKNGNNIQVVYGPKVNGVRNSVDKYLAV</sequence>
<evidence type="ECO:0000256" key="5">
    <source>
        <dbReference type="ARBA" id="ARBA00022679"/>
    </source>
</evidence>